<feature type="compositionally biased region" description="Low complexity" evidence="1">
    <location>
        <begin position="38"/>
        <end position="53"/>
    </location>
</feature>
<evidence type="ECO:0000256" key="1">
    <source>
        <dbReference type="SAM" id="MobiDB-lite"/>
    </source>
</evidence>
<sequence length="305" mass="32693">MSVVVSGWTALNSPAPTSLSLGADLPGEAGLGSDGGNPVSPRSGLSSRPSSSFALAAPPFLPPPVVPRLAPSGLSPAKHGREDSVSSVASAVGLPSPSPSKKARRRIDVPDFYVDFEYRYLQDGREVSAHSRRLVTELAHKDVIMESWIGGKRQRRVPVLKEQPGLLTGQKWKALLADAGGEVAAVPCRACKVGNPFTVCVMPKAGSVCSGCMFQNSLKRCDKRDQSEATPRPKARKAPKGSFAAYGDLLRSSKAHKYIKPLEWVKTVPNGDWSTVAEEARRVLEIAEMGKELYADQACLDDVFE</sequence>
<protein>
    <submittedName>
        <fullName evidence="2">Uncharacterized protein</fullName>
    </submittedName>
</protein>
<evidence type="ECO:0000313" key="3">
    <source>
        <dbReference type="Proteomes" id="UP000242877"/>
    </source>
</evidence>
<keyword evidence="3" id="KW-1185">Reference proteome</keyword>
<dbReference type="EMBL" id="AZGZ01000005">
    <property type="protein sequence ID" value="KZZ95138.1"/>
    <property type="molecule type" value="Genomic_DNA"/>
</dbReference>
<name>A0A168BCW6_9EURO</name>
<dbReference type="Proteomes" id="UP000242877">
    <property type="component" value="Unassembled WGS sequence"/>
</dbReference>
<organism evidence="2 3">
    <name type="scientific">Ascosphaera apis ARSEF 7405</name>
    <dbReference type="NCBI Taxonomy" id="392613"/>
    <lineage>
        <taxon>Eukaryota</taxon>
        <taxon>Fungi</taxon>
        <taxon>Dikarya</taxon>
        <taxon>Ascomycota</taxon>
        <taxon>Pezizomycotina</taxon>
        <taxon>Eurotiomycetes</taxon>
        <taxon>Eurotiomycetidae</taxon>
        <taxon>Onygenales</taxon>
        <taxon>Ascosphaeraceae</taxon>
        <taxon>Ascosphaera</taxon>
    </lineage>
</organism>
<dbReference type="InterPro" id="IPR022190">
    <property type="entry name" value="DUF3716"/>
</dbReference>
<dbReference type="OrthoDB" id="3536438at2759"/>
<feature type="region of interest" description="Disordered" evidence="1">
    <location>
        <begin position="16"/>
        <end position="53"/>
    </location>
</feature>
<feature type="region of interest" description="Disordered" evidence="1">
    <location>
        <begin position="71"/>
        <end position="103"/>
    </location>
</feature>
<gene>
    <name evidence="2" type="ORF">AAP_01626</name>
</gene>
<dbReference type="VEuPathDB" id="FungiDB:AAP_01626"/>
<proteinExistence type="predicted"/>
<dbReference type="Pfam" id="PF12511">
    <property type="entry name" value="DUF3716"/>
    <property type="match status" value="1"/>
</dbReference>
<reference evidence="2 3" key="1">
    <citation type="journal article" date="2016" name="Genome Biol. Evol.">
        <title>Divergent and convergent evolution of fungal pathogenicity.</title>
        <authorList>
            <person name="Shang Y."/>
            <person name="Xiao G."/>
            <person name="Zheng P."/>
            <person name="Cen K."/>
            <person name="Zhan S."/>
            <person name="Wang C."/>
        </authorList>
    </citation>
    <scope>NUCLEOTIDE SEQUENCE [LARGE SCALE GENOMIC DNA]</scope>
    <source>
        <strain evidence="2 3">ARSEF 7405</strain>
    </source>
</reference>
<accession>A0A168BCW6</accession>
<evidence type="ECO:0000313" key="2">
    <source>
        <dbReference type="EMBL" id="KZZ95138.1"/>
    </source>
</evidence>
<comment type="caution">
    <text evidence="2">The sequence shown here is derived from an EMBL/GenBank/DDBJ whole genome shotgun (WGS) entry which is preliminary data.</text>
</comment>
<dbReference type="AlphaFoldDB" id="A0A168BCW6"/>